<dbReference type="EMBL" id="GL883097">
    <property type="protein sequence ID" value="EGG09606.1"/>
    <property type="molecule type" value="Genomic_DNA"/>
</dbReference>
<dbReference type="RefSeq" id="XP_007407333.1">
    <property type="nucleotide sequence ID" value="XM_007407271.1"/>
</dbReference>
<protein>
    <submittedName>
        <fullName evidence="1">Uncharacterized protein</fullName>
    </submittedName>
</protein>
<sequence>MRTQDGPEGFTKRIYWLEVPMLKNVRTIVTDLRFSEDYWENALKYAGVDALKKVPNFKHIVFTRDRHLKDDGKEINPALVEDFKSRGVQCHLMDEMTCNEIMELDYKLNGPMD</sequence>
<proteinExistence type="predicted"/>
<evidence type="ECO:0000313" key="1">
    <source>
        <dbReference type="EMBL" id="EGG09606.1"/>
    </source>
</evidence>
<dbReference type="InParanoid" id="F4RDI1"/>
<dbReference type="OrthoDB" id="10498448at2759"/>
<dbReference type="GeneID" id="18931762"/>
<dbReference type="KEGG" id="mlr:MELLADRAFT_71223"/>
<dbReference type="VEuPathDB" id="FungiDB:MELLADRAFT_71223"/>
<dbReference type="AlphaFoldDB" id="F4RDI1"/>
<name>F4RDI1_MELLP</name>
<keyword evidence="2" id="KW-1185">Reference proteome</keyword>
<gene>
    <name evidence="1" type="ORF">MELLADRAFT_71223</name>
</gene>
<accession>F4RDI1</accession>
<dbReference type="HOGENOM" id="CLU_154739_0_0_1"/>
<reference evidence="2" key="1">
    <citation type="journal article" date="2011" name="Proc. Natl. Acad. Sci. U.S.A.">
        <title>Obligate biotrophy features unraveled by the genomic analysis of rust fungi.</title>
        <authorList>
            <person name="Duplessis S."/>
            <person name="Cuomo C.A."/>
            <person name="Lin Y.-C."/>
            <person name="Aerts A."/>
            <person name="Tisserant E."/>
            <person name="Veneault-Fourrey C."/>
            <person name="Joly D.L."/>
            <person name="Hacquard S."/>
            <person name="Amselem J."/>
            <person name="Cantarel B.L."/>
            <person name="Chiu R."/>
            <person name="Coutinho P.M."/>
            <person name="Feau N."/>
            <person name="Field M."/>
            <person name="Frey P."/>
            <person name="Gelhaye E."/>
            <person name="Goldberg J."/>
            <person name="Grabherr M.G."/>
            <person name="Kodira C.D."/>
            <person name="Kohler A."/>
            <person name="Kuees U."/>
            <person name="Lindquist E.A."/>
            <person name="Lucas S.M."/>
            <person name="Mago R."/>
            <person name="Mauceli E."/>
            <person name="Morin E."/>
            <person name="Murat C."/>
            <person name="Pangilinan J.L."/>
            <person name="Park R."/>
            <person name="Pearson M."/>
            <person name="Quesneville H."/>
            <person name="Rouhier N."/>
            <person name="Sakthikumar S."/>
            <person name="Salamov A.A."/>
            <person name="Schmutz J."/>
            <person name="Selles B."/>
            <person name="Shapiro H."/>
            <person name="Tanguay P."/>
            <person name="Tuskan G.A."/>
            <person name="Henrissat B."/>
            <person name="Van de Peer Y."/>
            <person name="Rouze P."/>
            <person name="Ellis J.G."/>
            <person name="Dodds P.N."/>
            <person name="Schein J.E."/>
            <person name="Zhong S."/>
            <person name="Hamelin R.C."/>
            <person name="Grigoriev I.V."/>
            <person name="Szabo L.J."/>
            <person name="Martin F."/>
        </authorList>
    </citation>
    <scope>NUCLEOTIDE SEQUENCE [LARGE SCALE GENOMIC DNA]</scope>
    <source>
        <strain evidence="2">98AG31 / pathotype 3-4-7</strain>
    </source>
</reference>
<dbReference type="Proteomes" id="UP000001072">
    <property type="component" value="Unassembled WGS sequence"/>
</dbReference>
<organism evidence="2">
    <name type="scientific">Melampsora larici-populina (strain 98AG31 / pathotype 3-4-7)</name>
    <name type="common">Poplar leaf rust fungus</name>
    <dbReference type="NCBI Taxonomy" id="747676"/>
    <lineage>
        <taxon>Eukaryota</taxon>
        <taxon>Fungi</taxon>
        <taxon>Dikarya</taxon>
        <taxon>Basidiomycota</taxon>
        <taxon>Pucciniomycotina</taxon>
        <taxon>Pucciniomycetes</taxon>
        <taxon>Pucciniales</taxon>
        <taxon>Melampsoraceae</taxon>
        <taxon>Melampsora</taxon>
    </lineage>
</organism>
<evidence type="ECO:0000313" key="2">
    <source>
        <dbReference type="Proteomes" id="UP000001072"/>
    </source>
</evidence>